<feature type="chain" id="PRO_5040487644" evidence="1">
    <location>
        <begin position="23"/>
        <end position="88"/>
    </location>
</feature>
<dbReference type="AlphaFoldDB" id="A0A9P5N6V3"/>
<reference evidence="2" key="1">
    <citation type="submission" date="2019-10" db="EMBL/GenBank/DDBJ databases">
        <authorList>
            <consortium name="DOE Joint Genome Institute"/>
            <person name="Kuo A."/>
            <person name="Miyauchi S."/>
            <person name="Kiss E."/>
            <person name="Drula E."/>
            <person name="Kohler A."/>
            <person name="Sanchez-Garcia M."/>
            <person name="Andreopoulos B."/>
            <person name="Barry K.W."/>
            <person name="Bonito G."/>
            <person name="Buee M."/>
            <person name="Carver A."/>
            <person name="Chen C."/>
            <person name="Cichocki N."/>
            <person name="Clum A."/>
            <person name="Culley D."/>
            <person name="Crous P.W."/>
            <person name="Fauchery L."/>
            <person name="Girlanda M."/>
            <person name="Hayes R."/>
            <person name="Keri Z."/>
            <person name="LaButti K."/>
            <person name="Lipzen A."/>
            <person name="Lombard V."/>
            <person name="Magnuson J."/>
            <person name="Maillard F."/>
            <person name="Morin E."/>
            <person name="Murat C."/>
            <person name="Nolan M."/>
            <person name="Ohm R."/>
            <person name="Pangilinan J."/>
            <person name="Pereira M."/>
            <person name="Perotto S."/>
            <person name="Peter M."/>
            <person name="Riley R."/>
            <person name="Sitrit Y."/>
            <person name="Stielow B."/>
            <person name="Szollosi G."/>
            <person name="Zifcakova L."/>
            <person name="Stursova M."/>
            <person name="Spatafora J.W."/>
            <person name="Tedersoo L."/>
            <person name="Vaario L.-M."/>
            <person name="Yamada A."/>
            <person name="Yan M."/>
            <person name="Wang P."/>
            <person name="Xu J."/>
            <person name="Bruns T."/>
            <person name="Baldrian P."/>
            <person name="Vilgalys R."/>
            <person name="Henrissat B."/>
            <person name="Grigoriev I.V."/>
            <person name="Hibbett D."/>
            <person name="Nagy L.G."/>
            <person name="Martin F.M."/>
        </authorList>
    </citation>
    <scope>NUCLEOTIDE SEQUENCE</scope>
    <source>
        <strain evidence="2">Prilba</strain>
    </source>
</reference>
<dbReference type="Proteomes" id="UP000759537">
    <property type="component" value="Unassembled WGS sequence"/>
</dbReference>
<sequence length="88" mass="10187">MARAALLMILITFTTMLTSVDETRFCYDSISARPAYRIPRPLKSQFHRYSNFNVYDSTSSSPLESVTSDYVYQRIRNRGSFESIVICE</sequence>
<dbReference type="EMBL" id="WHVB01000001">
    <property type="protein sequence ID" value="KAF8487389.1"/>
    <property type="molecule type" value="Genomic_DNA"/>
</dbReference>
<proteinExistence type="predicted"/>
<evidence type="ECO:0000256" key="1">
    <source>
        <dbReference type="SAM" id="SignalP"/>
    </source>
</evidence>
<evidence type="ECO:0000313" key="2">
    <source>
        <dbReference type="EMBL" id="KAF8487389.1"/>
    </source>
</evidence>
<protein>
    <submittedName>
        <fullName evidence="2">Uncharacterized protein</fullName>
    </submittedName>
</protein>
<reference evidence="2" key="2">
    <citation type="journal article" date="2020" name="Nat. Commun.">
        <title>Large-scale genome sequencing of mycorrhizal fungi provides insights into the early evolution of symbiotic traits.</title>
        <authorList>
            <person name="Miyauchi S."/>
            <person name="Kiss E."/>
            <person name="Kuo A."/>
            <person name="Drula E."/>
            <person name="Kohler A."/>
            <person name="Sanchez-Garcia M."/>
            <person name="Morin E."/>
            <person name="Andreopoulos B."/>
            <person name="Barry K.W."/>
            <person name="Bonito G."/>
            <person name="Buee M."/>
            <person name="Carver A."/>
            <person name="Chen C."/>
            <person name="Cichocki N."/>
            <person name="Clum A."/>
            <person name="Culley D."/>
            <person name="Crous P.W."/>
            <person name="Fauchery L."/>
            <person name="Girlanda M."/>
            <person name="Hayes R.D."/>
            <person name="Keri Z."/>
            <person name="LaButti K."/>
            <person name="Lipzen A."/>
            <person name="Lombard V."/>
            <person name="Magnuson J."/>
            <person name="Maillard F."/>
            <person name="Murat C."/>
            <person name="Nolan M."/>
            <person name="Ohm R.A."/>
            <person name="Pangilinan J."/>
            <person name="Pereira M.F."/>
            <person name="Perotto S."/>
            <person name="Peter M."/>
            <person name="Pfister S."/>
            <person name="Riley R."/>
            <person name="Sitrit Y."/>
            <person name="Stielow J.B."/>
            <person name="Szollosi G."/>
            <person name="Zifcakova L."/>
            <person name="Stursova M."/>
            <person name="Spatafora J.W."/>
            <person name="Tedersoo L."/>
            <person name="Vaario L.M."/>
            <person name="Yamada A."/>
            <person name="Yan M."/>
            <person name="Wang P."/>
            <person name="Xu J."/>
            <person name="Bruns T."/>
            <person name="Baldrian P."/>
            <person name="Vilgalys R."/>
            <person name="Dunand C."/>
            <person name="Henrissat B."/>
            <person name="Grigoriev I.V."/>
            <person name="Hibbett D."/>
            <person name="Nagy L.G."/>
            <person name="Martin F.M."/>
        </authorList>
    </citation>
    <scope>NUCLEOTIDE SEQUENCE</scope>
    <source>
        <strain evidence="2">Prilba</strain>
    </source>
</reference>
<name>A0A9P5N6V3_9AGAM</name>
<accession>A0A9P5N6V3</accession>
<gene>
    <name evidence="2" type="ORF">DFH94DRAFT_705861</name>
</gene>
<feature type="signal peptide" evidence="1">
    <location>
        <begin position="1"/>
        <end position="22"/>
    </location>
</feature>
<organism evidence="2 3">
    <name type="scientific">Russula ochroleuca</name>
    <dbReference type="NCBI Taxonomy" id="152965"/>
    <lineage>
        <taxon>Eukaryota</taxon>
        <taxon>Fungi</taxon>
        <taxon>Dikarya</taxon>
        <taxon>Basidiomycota</taxon>
        <taxon>Agaricomycotina</taxon>
        <taxon>Agaricomycetes</taxon>
        <taxon>Russulales</taxon>
        <taxon>Russulaceae</taxon>
        <taxon>Russula</taxon>
    </lineage>
</organism>
<keyword evidence="3" id="KW-1185">Reference proteome</keyword>
<keyword evidence="1" id="KW-0732">Signal</keyword>
<comment type="caution">
    <text evidence="2">The sequence shown here is derived from an EMBL/GenBank/DDBJ whole genome shotgun (WGS) entry which is preliminary data.</text>
</comment>
<evidence type="ECO:0000313" key="3">
    <source>
        <dbReference type="Proteomes" id="UP000759537"/>
    </source>
</evidence>